<evidence type="ECO:0000313" key="4">
    <source>
        <dbReference type="Proteomes" id="UP000295367"/>
    </source>
</evidence>
<accession>A0A4R3XSD3</accession>
<organism evidence="3 4">
    <name type="scientific">Sulfurirhabdus autotrophica</name>
    <dbReference type="NCBI Taxonomy" id="1706046"/>
    <lineage>
        <taxon>Bacteria</taxon>
        <taxon>Pseudomonadati</taxon>
        <taxon>Pseudomonadota</taxon>
        <taxon>Betaproteobacteria</taxon>
        <taxon>Nitrosomonadales</taxon>
        <taxon>Sulfuricellaceae</taxon>
        <taxon>Sulfurirhabdus</taxon>
    </lineage>
</organism>
<name>A0A4R3XSD3_9PROT</name>
<dbReference type="SUPFAM" id="SSF52540">
    <property type="entry name" value="P-loop containing nucleoside triphosphate hydrolases"/>
    <property type="match status" value="1"/>
</dbReference>
<proteinExistence type="predicted"/>
<evidence type="ECO:0000313" key="3">
    <source>
        <dbReference type="EMBL" id="TCV81252.1"/>
    </source>
</evidence>
<dbReference type="InterPro" id="IPR027417">
    <property type="entry name" value="P-loop_NTPase"/>
</dbReference>
<dbReference type="Proteomes" id="UP000295367">
    <property type="component" value="Unassembled WGS sequence"/>
</dbReference>
<dbReference type="GO" id="GO:0032297">
    <property type="term" value="P:negative regulation of DNA-templated DNA replication initiation"/>
    <property type="evidence" value="ECO:0007669"/>
    <property type="project" value="InterPro"/>
</dbReference>
<dbReference type="PANTHER" id="PTHR30050:SF5">
    <property type="entry name" value="DNAA REGULATORY INACTIVATOR HDA"/>
    <property type="match status" value="1"/>
</dbReference>
<dbReference type="GO" id="GO:0003688">
    <property type="term" value="F:DNA replication origin binding"/>
    <property type="evidence" value="ECO:0007669"/>
    <property type="project" value="TreeGrafter"/>
</dbReference>
<protein>
    <submittedName>
        <fullName evidence="3">Regulatory inactivation of DnaA Hda protein</fullName>
    </submittedName>
</protein>
<feature type="domain" description="Chromosomal replication initiator protein DnaA ATPAse" evidence="1">
    <location>
        <begin position="18"/>
        <end position="150"/>
    </location>
</feature>
<gene>
    <name evidence="3" type="ORF">EDC63_12540</name>
</gene>
<dbReference type="Pfam" id="PF00308">
    <property type="entry name" value="Bac_DnaA"/>
    <property type="match status" value="1"/>
</dbReference>
<evidence type="ECO:0000259" key="1">
    <source>
        <dbReference type="Pfam" id="PF00308"/>
    </source>
</evidence>
<dbReference type="Pfam" id="PF22688">
    <property type="entry name" value="Hda_lid"/>
    <property type="match status" value="1"/>
</dbReference>
<dbReference type="Gene3D" id="3.40.50.300">
    <property type="entry name" value="P-loop containing nucleotide triphosphate hydrolases"/>
    <property type="match status" value="1"/>
</dbReference>
<dbReference type="GO" id="GO:0006270">
    <property type="term" value="P:DNA replication initiation"/>
    <property type="evidence" value="ECO:0007669"/>
    <property type="project" value="TreeGrafter"/>
</dbReference>
<comment type="caution">
    <text evidence="3">The sequence shown here is derived from an EMBL/GenBank/DDBJ whole genome shotgun (WGS) entry which is preliminary data.</text>
</comment>
<dbReference type="OrthoDB" id="9784878at2"/>
<dbReference type="InterPro" id="IPR017788">
    <property type="entry name" value="Hda"/>
</dbReference>
<keyword evidence="4" id="KW-1185">Reference proteome</keyword>
<dbReference type="EMBL" id="SMCO01000025">
    <property type="protein sequence ID" value="TCV81252.1"/>
    <property type="molecule type" value="Genomic_DNA"/>
</dbReference>
<dbReference type="Gene3D" id="1.10.8.60">
    <property type="match status" value="1"/>
</dbReference>
<sequence>MKQLILDISPPQSPSLANFIAGHNVELLQMLYTLAASGLQERFVYVWGETGSGKSHLLKAFLQSMSVNQRDVIYINAGMHQVIDPEALENAVVTVDDVELLDEQQQIALFNLYNRMREGQGVLLVSGHCAPAQLTLRQDLVTRLGWGLIYQIHALSDVEKIQALKTHSQERGFELSQEVAEYLLRHWRRDMPSLLAMLDSLDRFSLETKRPITIPLLKQLLQPANAA</sequence>
<dbReference type="PANTHER" id="PTHR30050">
    <property type="entry name" value="CHROMOSOMAL REPLICATION INITIATOR PROTEIN DNAA"/>
    <property type="match status" value="1"/>
</dbReference>
<dbReference type="PROSITE" id="PS00675">
    <property type="entry name" value="SIGMA54_INTERACT_1"/>
    <property type="match status" value="1"/>
</dbReference>
<dbReference type="AlphaFoldDB" id="A0A4R3XSD3"/>
<dbReference type="InterPro" id="IPR013317">
    <property type="entry name" value="DnaA_dom"/>
</dbReference>
<dbReference type="InterPro" id="IPR055199">
    <property type="entry name" value="Hda_lid"/>
</dbReference>
<evidence type="ECO:0000259" key="2">
    <source>
        <dbReference type="Pfam" id="PF22688"/>
    </source>
</evidence>
<dbReference type="GO" id="GO:0005886">
    <property type="term" value="C:plasma membrane"/>
    <property type="evidence" value="ECO:0007669"/>
    <property type="project" value="TreeGrafter"/>
</dbReference>
<dbReference type="RefSeq" id="WP_124947001.1">
    <property type="nucleotide sequence ID" value="NZ_BHVT01000056.1"/>
</dbReference>
<dbReference type="InterPro" id="IPR025662">
    <property type="entry name" value="Sigma_54_int_dom_ATP-bd_1"/>
</dbReference>
<reference evidence="3 4" key="1">
    <citation type="submission" date="2019-03" db="EMBL/GenBank/DDBJ databases">
        <title>Genomic Encyclopedia of Type Strains, Phase IV (KMG-IV): sequencing the most valuable type-strain genomes for metagenomic binning, comparative biology and taxonomic classification.</title>
        <authorList>
            <person name="Goeker M."/>
        </authorList>
    </citation>
    <scope>NUCLEOTIDE SEQUENCE [LARGE SCALE GENOMIC DNA]</scope>
    <source>
        <strain evidence="3 4">DSM 100309</strain>
    </source>
</reference>
<feature type="domain" description="Hda lid" evidence="2">
    <location>
        <begin position="157"/>
        <end position="221"/>
    </location>
</feature>
<dbReference type="NCBIfam" id="TIGR03420">
    <property type="entry name" value="DnaA_homol_Hda"/>
    <property type="match status" value="1"/>
</dbReference>